<evidence type="ECO:0000256" key="6">
    <source>
        <dbReference type="SAM" id="Phobius"/>
    </source>
</evidence>
<reference evidence="8 9" key="1">
    <citation type="submission" date="2024-02" db="EMBL/GenBank/DDBJ databases">
        <title>Lysobacter Genome Sequencing and Mining.</title>
        <authorList>
            <person name="Bierman J."/>
            <person name="Walker M.C."/>
        </authorList>
    </citation>
    <scope>NUCLEOTIDE SEQUENCE [LARGE SCALE GENOMIC DNA]</scope>
    <source>
        <strain evidence="8 9">PB6250</strain>
    </source>
</reference>
<dbReference type="RefSeq" id="WP_336131954.1">
    <property type="nucleotide sequence ID" value="NZ_JBANDL010000002.1"/>
</dbReference>
<evidence type="ECO:0000256" key="1">
    <source>
        <dbReference type="ARBA" id="ARBA00004167"/>
    </source>
</evidence>
<evidence type="ECO:0000256" key="2">
    <source>
        <dbReference type="ARBA" id="ARBA00022692"/>
    </source>
</evidence>
<feature type="compositionally biased region" description="Low complexity" evidence="5">
    <location>
        <begin position="290"/>
        <end position="304"/>
    </location>
</feature>
<keyword evidence="3 6" id="KW-1133">Transmembrane helix</keyword>
<dbReference type="Gene3D" id="3.10.450.230">
    <property type="entry name" value="VirB8 protein"/>
    <property type="match status" value="1"/>
</dbReference>
<gene>
    <name evidence="8" type="ORF">V2J18_12700</name>
</gene>
<dbReference type="Pfam" id="PF04335">
    <property type="entry name" value="VirB8"/>
    <property type="match status" value="1"/>
</dbReference>
<dbReference type="CDD" id="cd16424">
    <property type="entry name" value="VirB8"/>
    <property type="match status" value="1"/>
</dbReference>
<evidence type="ECO:0000256" key="3">
    <source>
        <dbReference type="ARBA" id="ARBA00022989"/>
    </source>
</evidence>
<feature type="compositionally biased region" description="Low complexity" evidence="5">
    <location>
        <begin position="258"/>
        <end position="280"/>
    </location>
</feature>
<keyword evidence="2 6" id="KW-0812">Transmembrane</keyword>
<keyword evidence="9" id="KW-1185">Reference proteome</keyword>
<dbReference type="EMBL" id="JBANDL010000002">
    <property type="protein sequence ID" value="MEI2455543.1"/>
    <property type="molecule type" value="Genomic_DNA"/>
</dbReference>
<keyword evidence="4 6" id="KW-0472">Membrane</keyword>
<feature type="region of interest" description="Disordered" evidence="5">
    <location>
        <begin position="249"/>
        <end position="351"/>
    </location>
</feature>
<feature type="compositionally biased region" description="Low complexity" evidence="5">
    <location>
        <begin position="325"/>
        <end position="351"/>
    </location>
</feature>
<feature type="domain" description="Bacterial virulence protein VirB8" evidence="7">
    <location>
        <begin position="23"/>
        <end position="243"/>
    </location>
</feature>
<organism evidence="8 9">
    <name type="scientific">Lysobacter firmicutimachus</name>
    <dbReference type="NCBI Taxonomy" id="1792846"/>
    <lineage>
        <taxon>Bacteria</taxon>
        <taxon>Pseudomonadati</taxon>
        <taxon>Pseudomonadota</taxon>
        <taxon>Gammaproteobacteria</taxon>
        <taxon>Lysobacterales</taxon>
        <taxon>Lysobacteraceae</taxon>
        <taxon>Lysobacter</taxon>
    </lineage>
</organism>
<evidence type="ECO:0000256" key="4">
    <source>
        <dbReference type="ARBA" id="ARBA00023136"/>
    </source>
</evidence>
<dbReference type="InterPro" id="IPR032710">
    <property type="entry name" value="NTF2-like_dom_sf"/>
</dbReference>
<protein>
    <submittedName>
        <fullName evidence="8">Type IV secretion system protein</fullName>
    </submittedName>
</protein>
<proteinExistence type="predicted"/>
<evidence type="ECO:0000259" key="7">
    <source>
        <dbReference type="Pfam" id="PF04335"/>
    </source>
</evidence>
<feature type="compositionally biased region" description="Pro residues" evidence="5">
    <location>
        <begin position="305"/>
        <end position="324"/>
    </location>
</feature>
<dbReference type="SUPFAM" id="SSF54427">
    <property type="entry name" value="NTF2-like"/>
    <property type="match status" value="1"/>
</dbReference>
<comment type="subcellular location">
    <subcellularLocation>
        <location evidence="1">Membrane</location>
        <topology evidence="1">Single-pass membrane protein</topology>
    </subcellularLocation>
</comment>
<accession>A0ABU8D5G4</accession>
<feature type="transmembrane region" description="Helical" evidence="6">
    <location>
        <begin position="41"/>
        <end position="62"/>
    </location>
</feature>
<evidence type="ECO:0000313" key="8">
    <source>
        <dbReference type="EMBL" id="MEI2455543.1"/>
    </source>
</evidence>
<name>A0ABU8D5G4_9GAMM</name>
<sequence>MDAAQMFGKKPVTPQIENAVAKAANYEVTVADIARKSERRAWIVAWCSVVMSLILAGGYFYFLPLKEKVPYVVLADAYNGTATVARLANDFTNPSIATSEAINKANISQFIMARESYDYSQIGQKDWGTVFAMAVPQVTSGYSALFKNDNPNNPINLYGKSKTLRVKILSIQLQGDKNVDSKAKVATVRFQRSVYNKDSGGSTPLDSKIATIEYLYKSNLKMDELNRLANPLGFQVIGYRVDNDYAASPPIATENYDPNAAPQPAAAPQPQGYPQQAYPQGYPPQPGAPAQPGAAPAQPGAAPAGYPPGTVPPQPGQPGAPLPNNPAANPAMTPAAAQAAPTGNANGVSNR</sequence>
<evidence type="ECO:0000313" key="9">
    <source>
        <dbReference type="Proteomes" id="UP001387215"/>
    </source>
</evidence>
<dbReference type="InterPro" id="IPR007430">
    <property type="entry name" value="VirB8"/>
</dbReference>
<comment type="caution">
    <text evidence="8">The sequence shown here is derived from an EMBL/GenBank/DDBJ whole genome shotgun (WGS) entry which is preliminary data.</text>
</comment>
<evidence type="ECO:0000256" key="5">
    <source>
        <dbReference type="SAM" id="MobiDB-lite"/>
    </source>
</evidence>
<dbReference type="Proteomes" id="UP001387215">
    <property type="component" value="Unassembled WGS sequence"/>
</dbReference>